<gene>
    <name evidence="2" type="ORF">IPL58_14040</name>
</gene>
<protein>
    <submittedName>
        <fullName evidence="2">Uncharacterized protein</fullName>
    </submittedName>
</protein>
<feature type="region of interest" description="Disordered" evidence="1">
    <location>
        <begin position="86"/>
        <end position="106"/>
    </location>
</feature>
<dbReference type="Proteomes" id="UP000886689">
    <property type="component" value="Unassembled WGS sequence"/>
</dbReference>
<evidence type="ECO:0000256" key="1">
    <source>
        <dbReference type="SAM" id="MobiDB-lite"/>
    </source>
</evidence>
<proteinExistence type="predicted"/>
<organism evidence="2 3">
    <name type="scientific">Candidatus Proximibacter danicus</name>
    <dbReference type="NCBI Taxonomy" id="2954365"/>
    <lineage>
        <taxon>Bacteria</taxon>
        <taxon>Pseudomonadati</taxon>
        <taxon>Pseudomonadota</taxon>
        <taxon>Betaproteobacteria</taxon>
        <taxon>Candidatus Proximibacter</taxon>
    </lineage>
</organism>
<evidence type="ECO:0000313" key="2">
    <source>
        <dbReference type="EMBL" id="MBK8525072.1"/>
    </source>
</evidence>
<reference evidence="2" key="1">
    <citation type="submission" date="2020-10" db="EMBL/GenBank/DDBJ databases">
        <title>Connecting structure to function with the recovery of over 1000 high-quality activated sludge metagenome-assembled genomes encoding full-length rRNA genes using long-read sequencing.</title>
        <authorList>
            <person name="Singleton C.M."/>
            <person name="Petriglieri F."/>
            <person name="Kristensen J.M."/>
            <person name="Kirkegaard R.H."/>
            <person name="Michaelsen T.Y."/>
            <person name="Andersen M.H."/>
            <person name="Karst S.M."/>
            <person name="Dueholm M.S."/>
            <person name="Nielsen P.H."/>
            <person name="Albertsen M."/>
        </authorList>
    </citation>
    <scope>NUCLEOTIDE SEQUENCE</scope>
    <source>
        <strain evidence="2">Hirt_18-Q3-R61-65_BATAC.395</strain>
    </source>
</reference>
<name>A0A9D7PSW3_9PROT</name>
<dbReference type="AlphaFoldDB" id="A0A9D7PSW3"/>
<dbReference type="EMBL" id="JADJUC010000023">
    <property type="protein sequence ID" value="MBK8525072.1"/>
    <property type="molecule type" value="Genomic_DNA"/>
</dbReference>
<accession>A0A9D7PSW3</accession>
<sequence>MPATAATTGVENPAGGGNCANDWDGFVPARTLSLGPTDANGYLLDAWDNPIRYAVTTANADGFTTTGGMQANWSGSLTPDLSAYATQEQLSRTREHRRRTAPLLTS</sequence>
<evidence type="ECO:0000313" key="3">
    <source>
        <dbReference type="Proteomes" id="UP000886689"/>
    </source>
</evidence>
<comment type="caution">
    <text evidence="2">The sequence shown here is derived from an EMBL/GenBank/DDBJ whole genome shotgun (WGS) entry which is preliminary data.</text>
</comment>